<dbReference type="PANTHER" id="PTHR10142:SF0">
    <property type="entry name" value="DNA REPAIR PROTEIN COMPLEMENTING XP-A CELLS"/>
    <property type="match status" value="1"/>
</dbReference>
<dbReference type="GO" id="GO:0006284">
    <property type="term" value="P:base-excision repair"/>
    <property type="evidence" value="ECO:0007669"/>
    <property type="project" value="TreeGrafter"/>
</dbReference>
<dbReference type="EMBL" id="JAPXFL010000010">
    <property type="protein sequence ID" value="KAK9500169.1"/>
    <property type="molecule type" value="Genomic_DNA"/>
</dbReference>
<evidence type="ECO:0000256" key="1">
    <source>
        <dbReference type="ARBA" id="ARBA00004123"/>
    </source>
</evidence>
<feature type="domain" description="XPA C-terminal" evidence="10">
    <location>
        <begin position="62"/>
        <end position="113"/>
    </location>
</feature>
<dbReference type="GO" id="GO:0008270">
    <property type="term" value="F:zinc ion binding"/>
    <property type="evidence" value="ECO:0007669"/>
    <property type="project" value="UniProtKB-KW"/>
</dbReference>
<evidence type="ECO:0000256" key="8">
    <source>
        <dbReference type="ARBA" id="ARBA00023204"/>
    </source>
</evidence>
<evidence type="ECO:0000256" key="7">
    <source>
        <dbReference type="ARBA" id="ARBA00023125"/>
    </source>
</evidence>
<dbReference type="NCBIfam" id="TIGR00598">
    <property type="entry name" value="rad14"/>
    <property type="match status" value="1"/>
</dbReference>
<evidence type="ECO:0000256" key="5">
    <source>
        <dbReference type="ARBA" id="ARBA00022771"/>
    </source>
</evidence>
<dbReference type="GO" id="GO:0070914">
    <property type="term" value="P:UV-damage excision repair"/>
    <property type="evidence" value="ECO:0007669"/>
    <property type="project" value="TreeGrafter"/>
</dbReference>
<evidence type="ECO:0000256" key="9">
    <source>
        <dbReference type="ARBA" id="ARBA00023242"/>
    </source>
</evidence>
<dbReference type="GO" id="GO:0000715">
    <property type="term" value="P:nucleotide-excision repair, DNA damage recognition"/>
    <property type="evidence" value="ECO:0007669"/>
    <property type="project" value="TreeGrafter"/>
</dbReference>
<dbReference type="GO" id="GO:0003684">
    <property type="term" value="F:damaged DNA binding"/>
    <property type="evidence" value="ECO:0007669"/>
    <property type="project" value="InterPro"/>
</dbReference>
<gene>
    <name evidence="11" type="ORF">O3M35_001481</name>
</gene>
<comment type="caution">
    <text evidence="11">The sequence shown here is derived from an EMBL/GenBank/DDBJ whole genome shotgun (WGS) entry which is preliminary data.</text>
</comment>
<dbReference type="InterPro" id="IPR037129">
    <property type="entry name" value="XPA_sf"/>
</dbReference>
<dbReference type="PROSITE" id="PS00753">
    <property type="entry name" value="XPA_2"/>
    <property type="match status" value="1"/>
</dbReference>
<keyword evidence="6" id="KW-0862">Zinc</keyword>
<dbReference type="InterPro" id="IPR009061">
    <property type="entry name" value="DNA-bd_dom_put_sf"/>
</dbReference>
<keyword evidence="8" id="KW-0234">DNA repair</keyword>
<comment type="similarity">
    <text evidence="2">Belongs to the XPA family.</text>
</comment>
<name>A0AAW1CV70_9HEMI</name>
<comment type="subcellular location">
    <subcellularLocation>
        <location evidence="1">Nucleus</location>
    </subcellularLocation>
</comment>
<evidence type="ECO:0000313" key="12">
    <source>
        <dbReference type="Proteomes" id="UP001461498"/>
    </source>
</evidence>
<dbReference type="InterPro" id="IPR022656">
    <property type="entry name" value="XPA_C"/>
</dbReference>
<dbReference type="InterPro" id="IPR022658">
    <property type="entry name" value="XPA_CS"/>
</dbReference>
<dbReference type="Gene3D" id="3.90.530.10">
    <property type="entry name" value="XPA C-terminal domain"/>
    <property type="match status" value="1"/>
</dbReference>
<evidence type="ECO:0000259" key="10">
    <source>
        <dbReference type="Pfam" id="PF05181"/>
    </source>
</evidence>
<evidence type="ECO:0000256" key="2">
    <source>
        <dbReference type="ARBA" id="ARBA00005548"/>
    </source>
</evidence>
<keyword evidence="3" id="KW-0479">Metal-binding</keyword>
<dbReference type="CDD" id="cd21076">
    <property type="entry name" value="DBD_XPA"/>
    <property type="match status" value="1"/>
</dbReference>
<reference evidence="11 12" key="1">
    <citation type="submission" date="2022-12" db="EMBL/GenBank/DDBJ databases">
        <title>Chromosome-level genome assembly of true bugs.</title>
        <authorList>
            <person name="Ma L."/>
            <person name="Li H."/>
        </authorList>
    </citation>
    <scope>NUCLEOTIDE SEQUENCE [LARGE SCALE GENOMIC DNA]</scope>
    <source>
        <strain evidence="11">Lab_2022b</strain>
    </source>
</reference>
<dbReference type="SUPFAM" id="SSF46955">
    <property type="entry name" value="Putative DNA-binding domain"/>
    <property type="match status" value="1"/>
</dbReference>
<evidence type="ECO:0000256" key="3">
    <source>
        <dbReference type="ARBA" id="ARBA00022723"/>
    </source>
</evidence>
<keyword evidence="7" id="KW-0238">DNA-binding</keyword>
<dbReference type="PANTHER" id="PTHR10142">
    <property type="entry name" value="DNA REPAIR PROTEIN COMPLEMENTING XP-A CELLS"/>
    <property type="match status" value="1"/>
</dbReference>
<dbReference type="InterPro" id="IPR000465">
    <property type="entry name" value="XPA/RAD14"/>
</dbReference>
<evidence type="ECO:0000313" key="11">
    <source>
        <dbReference type="EMBL" id="KAK9500169.1"/>
    </source>
</evidence>
<sequence length="203" mass="23786">MIDTNGGFLLEEAPPEQIILPDDDFNFDPIECLECKKEFISSFLLNHFDHPVCDGCRDNEDKHSLITKTEAKCEYLLKDCDLDKREPPLKFISRKNPHNTNWGEMKLYLHLQVEKRAIEVWGSLDKIQEAMDNREQKRTVMKSKNYSKKLKALRMAVRSSVYNKTTTSGFHVHEYGEEVYNEDDDNYSKTCEKCGFVETYEKL</sequence>
<dbReference type="SUPFAM" id="SSF57716">
    <property type="entry name" value="Glucocorticoid receptor-like (DNA-binding domain)"/>
    <property type="match status" value="1"/>
</dbReference>
<dbReference type="InterPro" id="IPR022652">
    <property type="entry name" value="Znf_XPA_CS"/>
</dbReference>
<dbReference type="Pfam" id="PF05181">
    <property type="entry name" value="XPA_C"/>
    <property type="match status" value="1"/>
</dbReference>
<evidence type="ECO:0000256" key="6">
    <source>
        <dbReference type="ARBA" id="ARBA00022833"/>
    </source>
</evidence>
<keyword evidence="9" id="KW-0539">Nucleus</keyword>
<keyword evidence="12" id="KW-1185">Reference proteome</keyword>
<evidence type="ECO:0000256" key="4">
    <source>
        <dbReference type="ARBA" id="ARBA00022763"/>
    </source>
</evidence>
<keyword evidence="4" id="KW-0227">DNA damage</keyword>
<keyword evidence="5" id="KW-0863">Zinc-finger</keyword>
<organism evidence="11 12">
    <name type="scientific">Rhynocoris fuscipes</name>
    <dbReference type="NCBI Taxonomy" id="488301"/>
    <lineage>
        <taxon>Eukaryota</taxon>
        <taxon>Metazoa</taxon>
        <taxon>Ecdysozoa</taxon>
        <taxon>Arthropoda</taxon>
        <taxon>Hexapoda</taxon>
        <taxon>Insecta</taxon>
        <taxon>Pterygota</taxon>
        <taxon>Neoptera</taxon>
        <taxon>Paraneoptera</taxon>
        <taxon>Hemiptera</taxon>
        <taxon>Heteroptera</taxon>
        <taxon>Panheteroptera</taxon>
        <taxon>Cimicomorpha</taxon>
        <taxon>Reduviidae</taxon>
        <taxon>Harpactorinae</taxon>
        <taxon>Harpactorini</taxon>
        <taxon>Rhynocoris</taxon>
    </lineage>
</organism>
<proteinExistence type="inferred from homology"/>
<dbReference type="GO" id="GO:1901255">
    <property type="term" value="P:nucleotide-excision repair involved in interstrand cross-link repair"/>
    <property type="evidence" value="ECO:0007669"/>
    <property type="project" value="TreeGrafter"/>
</dbReference>
<protein>
    <recommendedName>
        <fullName evidence="10">XPA C-terminal domain-containing protein</fullName>
    </recommendedName>
</protein>
<dbReference type="FunFam" id="3.90.530.10:FF:000001">
    <property type="entry name" value="DNA repair protein complementing XP-A cells"/>
    <property type="match status" value="1"/>
</dbReference>
<dbReference type="Pfam" id="PF01286">
    <property type="entry name" value="XPA_N"/>
    <property type="match status" value="1"/>
</dbReference>
<accession>A0AAW1CV70</accession>
<dbReference type="AlphaFoldDB" id="A0AAW1CV70"/>
<dbReference type="GO" id="GO:0000110">
    <property type="term" value="C:nucleotide-excision repair factor 1 complex"/>
    <property type="evidence" value="ECO:0007669"/>
    <property type="project" value="TreeGrafter"/>
</dbReference>
<dbReference type="Proteomes" id="UP001461498">
    <property type="component" value="Unassembled WGS sequence"/>
</dbReference>